<evidence type="ECO:0000256" key="2">
    <source>
        <dbReference type="ARBA" id="ARBA00022692"/>
    </source>
</evidence>
<keyword evidence="3 5" id="KW-1133">Transmembrane helix</keyword>
<dbReference type="EC" id="2.1.1.100" evidence="5"/>
<dbReference type="EMBL" id="KV425562">
    <property type="protein sequence ID" value="KZT27486.1"/>
    <property type="molecule type" value="Genomic_DNA"/>
</dbReference>
<dbReference type="Pfam" id="PF04140">
    <property type="entry name" value="ICMT"/>
    <property type="match status" value="1"/>
</dbReference>
<evidence type="ECO:0000256" key="3">
    <source>
        <dbReference type="ARBA" id="ARBA00022989"/>
    </source>
</evidence>
<accession>A0A165U148</accession>
<feature type="transmembrane region" description="Helical" evidence="5">
    <location>
        <begin position="102"/>
        <end position="125"/>
    </location>
</feature>
<dbReference type="PANTHER" id="PTHR12714">
    <property type="entry name" value="PROTEIN-S ISOPRENYLCYSTEINE O-METHYLTRANSFERASE"/>
    <property type="match status" value="1"/>
</dbReference>
<sequence>MLTAPMLKIPFILSAALAFHVASTSPNPTPSPKEMQRATSEQGWGKVVMRWVPLAYKVGFSAGFSMSFWMACIYELVAIATLQTSWSTVADLLSPMPTCSNMTITSGFLTGWFFILAGGFSRYWCYRTLGRHFTFELTIRDGHQLVTSGPYTYVRHPSYTGMFFALAGTFLLHFSAGSWMTECGGAKTWFGHTCAGIWGVNAAFLSFLVIYRTGKEDEMLRAQFGRKWDEWAERVSYRLVPYIY</sequence>
<proteinExistence type="inferred from homology"/>
<dbReference type="Proteomes" id="UP000076761">
    <property type="component" value="Unassembled WGS sequence"/>
</dbReference>
<dbReference type="InParanoid" id="A0A165U148"/>
<keyword evidence="5" id="KW-0256">Endoplasmic reticulum</keyword>
<name>A0A165U148_9AGAM</name>
<dbReference type="STRING" id="1314782.A0A165U148"/>
<keyword evidence="6" id="KW-0732">Signal</keyword>
<feature type="transmembrane region" description="Helical" evidence="5">
    <location>
        <begin position="159"/>
        <end position="177"/>
    </location>
</feature>
<protein>
    <recommendedName>
        <fullName evidence="5">Protein-S-isoprenylcysteine O-methyltransferase</fullName>
        <ecNumber evidence="5">2.1.1.100</ecNumber>
    </recommendedName>
</protein>
<reference evidence="7 8" key="1">
    <citation type="journal article" date="2016" name="Mol. Biol. Evol.">
        <title>Comparative Genomics of Early-Diverging Mushroom-Forming Fungi Provides Insights into the Origins of Lignocellulose Decay Capabilities.</title>
        <authorList>
            <person name="Nagy L.G."/>
            <person name="Riley R."/>
            <person name="Tritt A."/>
            <person name="Adam C."/>
            <person name="Daum C."/>
            <person name="Floudas D."/>
            <person name="Sun H."/>
            <person name="Yadav J.S."/>
            <person name="Pangilinan J."/>
            <person name="Larsson K.H."/>
            <person name="Matsuura K."/>
            <person name="Barry K."/>
            <person name="Labutti K."/>
            <person name="Kuo R."/>
            <person name="Ohm R.A."/>
            <person name="Bhattacharya S.S."/>
            <person name="Shirouzu T."/>
            <person name="Yoshinaga Y."/>
            <person name="Martin F.M."/>
            <person name="Grigoriev I.V."/>
            <person name="Hibbett D.S."/>
        </authorList>
    </citation>
    <scope>NUCLEOTIDE SEQUENCE [LARGE SCALE GENOMIC DNA]</scope>
    <source>
        <strain evidence="7 8">HHB14362 ss-1</strain>
    </source>
</reference>
<feature type="transmembrane region" description="Helical" evidence="5">
    <location>
        <begin position="189"/>
        <end position="211"/>
    </location>
</feature>
<feature type="signal peptide" evidence="6">
    <location>
        <begin position="1"/>
        <end position="18"/>
    </location>
</feature>
<comment type="caution">
    <text evidence="5">Lacks conserved residue(s) required for the propagation of feature annotation.</text>
</comment>
<dbReference type="GO" id="GO:0032259">
    <property type="term" value="P:methylation"/>
    <property type="evidence" value="ECO:0007669"/>
    <property type="project" value="UniProtKB-KW"/>
</dbReference>
<keyword evidence="8" id="KW-1185">Reference proteome</keyword>
<feature type="chain" id="PRO_5007867397" description="Protein-S-isoprenylcysteine O-methyltransferase" evidence="6">
    <location>
        <begin position="19"/>
        <end position="244"/>
    </location>
</feature>
<comment type="subcellular location">
    <subcellularLocation>
        <location evidence="5">Endoplasmic reticulum membrane</location>
        <topology evidence="5">Multi-pass membrane protein</topology>
    </subcellularLocation>
    <subcellularLocation>
        <location evidence="1">Membrane</location>
        <topology evidence="1">Multi-pass membrane protein</topology>
    </subcellularLocation>
</comment>
<dbReference type="Gene3D" id="1.20.120.1630">
    <property type="match status" value="1"/>
</dbReference>
<evidence type="ECO:0000256" key="1">
    <source>
        <dbReference type="ARBA" id="ARBA00004141"/>
    </source>
</evidence>
<dbReference type="OrthoDB" id="422086at2759"/>
<keyword evidence="4 5" id="KW-0472">Membrane</keyword>
<dbReference type="AlphaFoldDB" id="A0A165U148"/>
<keyword evidence="5" id="KW-0808">Transferase</keyword>
<organism evidence="7 8">
    <name type="scientific">Neolentinus lepideus HHB14362 ss-1</name>
    <dbReference type="NCBI Taxonomy" id="1314782"/>
    <lineage>
        <taxon>Eukaryota</taxon>
        <taxon>Fungi</taxon>
        <taxon>Dikarya</taxon>
        <taxon>Basidiomycota</taxon>
        <taxon>Agaricomycotina</taxon>
        <taxon>Agaricomycetes</taxon>
        <taxon>Gloeophyllales</taxon>
        <taxon>Gloeophyllaceae</taxon>
        <taxon>Neolentinus</taxon>
    </lineage>
</organism>
<dbReference type="GO" id="GO:0005789">
    <property type="term" value="C:endoplasmic reticulum membrane"/>
    <property type="evidence" value="ECO:0007669"/>
    <property type="project" value="UniProtKB-SubCell"/>
</dbReference>
<evidence type="ECO:0000256" key="4">
    <source>
        <dbReference type="ARBA" id="ARBA00023136"/>
    </source>
</evidence>
<keyword evidence="5" id="KW-0489">Methyltransferase</keyword>
<evidence type="ECO:0000313" key="7">
    <source>
        <dbReference type="EMBL" id="KZT27486.1"/>
    </source>
</evidence>
<dbReference type="PANTHER" id="PTHR12714:SF9">
    <property type="entry name" value="PROTEIN-S-ISOPRENYLCYSTEINE O-METHYLTRANSFERASE"/>
    <property type="match status" value="1"/>
</dbReference>
<keyword evidence="2 5" id="KW-0812">Transmembrane</keyword>
<gene>
    <name evidence="7" type="ORF">NEOLEDRAFT_1155160</name>
</gene>
<dbReference type="InterPro" id="IPR007269">
    <property type="entry name" value="ICMT_MeTrfase"/>
</dbReference>
<evidence type="ECO:0000256" key="6">
    <source>
        <dbReference type="SAM" id="SignalP"/>
    </source>
</evidence>
<comment type="catalytic activity">
    <reaction evidence="5">
        <text>[protein]-C-terminal S-[(2E,6E)-farnesyl]-L-cysteine + S-adenosyl-L-methionine = [protein]-C-terminal S-[(2E,6E)-farnesyl]-L-cysteine methyl ester + S-adenosyl-L-homocysteine</text>
        <dbReference type="Rhea" id="RHEA:21672"/>
        <dbReference type="Rhea" id="RHEA-COMP:12125"/>
        <dbReference type="Rhea" id="RHEA-COMP:12126"/>
        <dbReference type="ChEBI" id="CHEBI:57856"/>
        <dbReference type="ChEBI" id="CHEBI:59789"/>
        <dbReference type="ChEBI" id="CHEBI:90510"/>
        <dbReference type="ChEBI" id="CHEBI:90511"/>
        <dbReference type="EC" id="2.1.1.100"/>
    </reaction>
</comment>
<evidence type="ECO:0000313" key="8">
    <source>
        <dbReference type="Proteomes" id="UP000076761"/>
    </source>
</evidence>
<keyword evidence="5" id="KW-0949">S-adenosyl-L-methionine</keyword>
<evidence type="ECO:0000256" key="5">
    <source>
        <dbReference type="RuleBase" id="RU362022"/>
    </source>
</evidence>
<comment type="similarity">
    <text evidence="5">Belongs to the class VI-like SAM-binding methyltransferase superfamily. Isoprenylcysteine carboxyl methyltransferase family.</text>
</comment>
<dbReference type="GO" id="GO:0004671">
    <property type="term" value="F:protein C-terminal S-isoprenylcysteine carboxyl O-methyltransferase activity"/>
    <property type="evidence" value="ECO:0007669"/>
    <property type="project" value="UniProtKB-EC"/>
</dbReference>